<evidence type="ECO:0000313" key="1">
    <source>
        <dbReference type="EMBL" id="MBF6299059.1"/>
    </source>
</evidence>
<dbReference type="RefSeq" id="WP_195130352.1">
    <property type="nucleotide sequence ID" value="NZ_JADLQX010000011.1"/>
</dbReference>
<protein>
    <submittedName>
        <fullName evidence="1">Uncharacterized protein</fullName>
    </submittedName>
</protein>
<name>A0ABS0CR17_9NOCA</name>
<gene>
    <name evidence="1" type="ORF">IU459_16135</name>
</gene>
<reference evidence="1 2" key="1">
    <citation type="submission" date="2020-10" db="EMBL/GenBank/DDBJ databases">
        <title>Identification of Nocardia species via Next-generation sequencing and recognition of intraspecies genetic diversity.</title>
        <authorList>
            <person name="Li P."/>
            <person name="Li P."/>
            <person name="Lu B."/>
        </authorList>
    </citation>
    <scope>NUCLEOTIDE SEQUENCE [LARGE SCALE GENOMIC DNA]</scope>
    <source>
        <strain evidence="1 2">BJ06-0157</strain>
    </source>
</reference>
<keyword evidence="2" id="KW-1185">Reference proteome</keyword>
<sequence length="343" mass="38128">MPEQTESILFDQTHTETNSARDVKYFHTLGSGVLKGVETPAGFPEAVDTHLQTLRQGIIERFPSDLEGLNMDRIDSFFDKRDLRRSPLVVWPYDRQEELTKYITDTIGPFESMERGGVYIAPLDLTVAFRDKALEEANGGPEITESLIVHEQAHGSNAHHITRAVAPEHGTLPNIEVPRHGQATHSHGEKTVGLFLEEAFADYTRGQYLEEIGMKNGVLNLEGRMTTTHDGYDKELPMSLKYAFRLTDGTLTSSPSSHAAMALEMLLEKDPDLWPAMLKGRHDVDGLREVAQRLNAIQPGLYKTLRDNFNGEMVFHEGLGYVVEILKGSGQATSSQATVTPAV</sequence>
<dbReference type="EMBL" id="JADLQX010000011">
    <property type="protein sequence ID" value="MBF6299059.1"/>
    <property type="molecule type" value="Genomic_DNA"/>
</dbReference>
<evidence type="ECO:0000313" key="2">
    <source>
        <dbReference type="Proteomes" id="UP000702209"/>
    </source>
</evidence>
<organism evidence="1 2">
    <name type="scientific">Nocardia amamiensis</name>
    <dbReference type="NCBI Taxonomy" id="404578"/>
    <lineage>
        <taxon>Bacteria</taxon>
        <taxon>Bacillati</taxon>
        <taxon>Actinomycetota</taxon>
        <taxon>Actinomycetes</taxon>
        <taxon>Mycobacteriales</taxon>
        <taxon>Nocardiaceae</taxon>
        <taxon>Nocardia</taxon>
    </lineage>
</organism>
<accession>A0ABS0CR17</accession>
<comment type="caution">
    <text evidence="1">The sequence shown here is derived from an EMBL/GenBank/DDBJ whole genome shotgun (WGS) entry which is preliminary data.</text>
</comment>
<proteinExistence type="predicted"/>
<dbReference type="Proteomes" id="UP000702209">
    <property type="component" value="Unassembled WGS sequence"/>
</dbReference>